<protein>
    <submittedName>
        <fullName evidence="15">Arabinosyltransferase</fullName>
    </submittedName>
</protein>
<feature type="domain" description="Arabinosyltransferas concanavalin like" evidence="14">
    <location>
        <begin position="14"/>
        <end position="159"/>
    </location>
</feature>
<evidence type="ECO:0000256" key="1">
    <source>
        <dbReference type="ARBA" id="ARBA00003001"/>
    </source>
</evidence>
<feature type="transmembrane region" description="Helical" evidence="11">
    <location>
        <begin position="466"/>
        <end position="483"/>
    </location>
</feature>
<organism evidence="15 16">
    <name type="scientific">Pseudonocardia acidicola</name>
    <dbReference type="NCBI Taxonomy" id="2724939"/>
    <lineage>
        <taxon>Bacteria</taxon>
        <taxon>Bacillati</taxon>
        <taxon>Actinomycetota</taxon>
        <taxon>Actinomycetes</taxon>
        <taxon>Pseudonocardiales</taxon>
        <taxon>Pseudonocardiaceae</taxon>
        <taxon>Pseudonocardia</taxon>
    </lineage>
</organism>
<evidence type="ECO:0000256" key="7">
    <source>
        <dbReference type="ARBA" id="ARBA00022692"/>
    </source>
</evidence>
<dbReference type="EMBL" id="JAAXLA010000089">
    <property type="protein sequence ID" value="NMI01551.1"/>
    <property type="molecule type" value="Genomic_DNA"/>
</dbReference>
<feature type="transmembrane region" description="Helical" evidence="11">
    <location>
        <begin position="605"/>
        <end position="623"/>
    </location>
</feature>
<feature type="transmembrane region" description="Helical" evidence="11">
    <location>
        <begin position="356"/>
        <end position="389"/>
    </location>
</feature>
<feature type="transmembrane region" description="Helical" evidence="11">
    <location>
        <begin position="495"/>
        <end position="512"/>
    </location>
</feature>
<keyword evidence="8 11" id="KW-1133">Transmembrane helix</keyword>
<feature type="domain" description="Arabinofuranosyltransferase central" evidence="12">
    <location>
        <begin position="163"/>
        <end position="595"/>
    </location>
</feature>
<dbReference type="Pfam" id="PF04602">
    <property type="entry name" value="Arabinose_trans"/>
    <property type="match status" value="1"/>
</dbReference>
<evidence type="ECO:0000259" key="14">
    <source>
        <dbReference type="Pfam" id="PF17689"/>
    </source>
</evidence>
<proteinExistence type="inferred from homology"/>
<feature type="transmembrane region" description="Helical" evidence="11">
    <location>
        <begin position="169"/>
        <end position="187"/>
    </location>
</feature>
<keyword evidence="9 11" id="KW-0472">Membrane</keyword>
<feature type="transmembrane region" description="Helical" evidence="11">
    <location>
        <begin position="308"/>
        <end position="326"/>
    </location>
</feature>
<sequence>MAVLAPVNADDPVVTWPQAGAAPASTVLPLSPYRPLELRAEVPCTTLQALDRRPGGGEALRTLPASVDSTLGSGLVVAVSGGTVTVSSSGAGLVSQPLPAAPCSYVVEADAAGTRVTRDGAVLADRAGLLPPQVAELETGAEGLPEASGLSVRLHTDARYESSPSALKIGLLIAHGLALLALLALAWRTWRGSGPGLIRPRPSAADAAVVVVSAAWAVIGPVNVDDSWYALMSRNAEAAGYIGNYIYQFNVTENPFVASQYLMQAWGALGGWSLLWLRVLPVLYGLLTYTLLRVLLATTLGRIARRRSAPWALAVAHLLWFLAYGITLRPETLIVVGTAAVMLLAELARRRESIGVLAAATAVAALTMTVSPTALVAVVALVPALPFLWTWLRAADWPQRVAAALVAGGAATVVVPVGFGDASLGDVLESVAVHRWYYRQHPWYDEFVHYATLLDQADTGVWAKRLPVLLTLALLAVSLVALGRRRFDNGPIGRLLAGSALISGLALVSLAATPTKWVNHFGAVAAPATLLLAVALIRSPLPRRAGSAALVVAGMFAVGAAAVSYAGPNLWRPFSDWGQLFGNHADIASPYQLSLLSPHIGPLELRNPALWLVVAAAAAWWVNRRRRAGRPSGLTPDRAVVSVAAAGGIALMLIAFTLAPIRQAPGASVAGMNLATLEGNPCGLEDSVQVLGPAIGKARSLRLVADTDTRGPALGRPIGSDQLAGDMVTGTPPARSAPADAPNARMWHDDVPGGSGTGSLISGWYPLPAGLQGDAIVLPVTGDLLAGQEVALEFGTGTPGAPDRTVRIELGPDGKQADWVNRTVALSDVKLDRPTAVRVVVKDNLGGTDSWLGVAEPRLATARPAGDLIGDQPVFADQVSAVLWPCVNQIAIHNGIADAPAFRLRAGDGLEAAVGTNSTFAPNGGTLAGVDRTARYVELPSSLDPAGPPAALGWGHVEQVVYDHPVGRYDLTVGHVQRDGWARLPTLVGKAYTGRDYIG</sequence>
<feature type="transmembrane region" description="Helical" evidence="11">
    <location>
        <begin position="518"/>
        <end position="537"/>
    </location>
</feature>
<comment type="function">
    <text evidence="1">Arabinosyl transferase responsible for the polymerization of arabinose into the arabinan of arabinogalactan.</text>
</comment>
<feature type="transmembrane region" description="Helical" evidence="11">
    <location>
        <begin position="639"/>
        <end position="659"/>
    </location>
</feature>
<evidence type="ECO:0000259" key="12">
    <source>
        <dbReference type="Pfam" id="PF04602"/>
    </source>
</evidence>
<evidence type="ECO:0000256" key="6">
    <source>
        <dbReference type="ARBA" id="ARBA00022679"/>
    </source>
</evidence>
<evidence type="ECO:0000256" key="2">
    <source>
        <dbReference type="ARBA" id="ARBA00004651"/>
    </source>
</evidence>
<reference evidence="15 16" key="1">
    <citation type="submission" date="2020-04" db="EMBL/GenBank/DDBJ databases">
        <authorList>
            <person name="Klaysubun C."/>
            <person name="Duangmal K."/>
            <person name="Lipun K."/>
        </authorList>
    </citation>
    <scope>NUCLEOTIDE SEQUENCE [LARGE SCALE GENOMIC DNA]</scope>
    <source>
        <strain evidence="15 16">K10HN5</strain>
    </source>
</reference>
<dbReference type="Proteomes" id="UP000820669">
    <property type="component" value="Unassembled WGS sequence"/>
</dbReference>
<keyword evidence="10" id="KW-0961">Cell wall biogenesis/degradation</keyword>
<feature type="domain" description="Arabinosyltransferase C-terminal" evidence="13">
    <location>
        <begin position="756"/>
        <end position="983"/>
    </location>
</feature>
<name>A0ABX1SKH1_9PSEU</name>
<keyword evidence="16" id="KW-1185">Reference proteome</keyword>
<dbReference type="InterPro" id="IPR040920">
    <property type="entry name" value="Arabino_trans_N"/>
</dbReference>
<evidence type="ECO:0000256" key="8">
    <source>
        <dbReference type="ARBA" id="ARBA00022989"/>
    </source>
</evidence>
<evidence type="ECO:0000256" key="4">
    <source>
        <dbReference type="ARBA" id="ARBA00022475"/>
    </source>
</evidence>
<accession>A0ABX1SKH1</accession>
<dbReference type="Pfam" id="PF14896">
    <property type="entry name" value="Arabino_trans_C"/>
    <property type="match status" value="1"/>
</dbReference>
<keyword evidence="7 11" id="KW-0812">Transmembrane</keyword>
<feature type="transmembrane region" description="Helical" evidence="11">
    <location>
        <begin position="549"/>
        <end position="567"/>
    </location>
</feature>
<evidence type="ECO:0000256" key="9">
    <source>
        <dbReference type="ARBA" id="ARBA00023136"/>
    </source>
</evidence>
<keyword evidence="5" id="KW-0328">Glycosyltransferase</keyword>
<evidence type="ECO:0000256" key="3">
    <source>
        <dbReference type="ARBA" id="ARBA00008195"/>
    </source>
</evidence>
<comment type="similarity">
    <text evidence="3">Belongs to the emb family.</text>
</comment>
<gene>
    <name evidence="15" type="ORF">HF526_30270</name>
</gene>
<comment type="caution">
    <text evidence="15">The sequence shown here is derived from an EMBL/GenBank/DDBJ whole genome shotgun (WGS) entry which is preliminary data.</text>
</comment>
<evidence type="ECO:0000313" key="15">
    <source>
        <dbReference type="EMBL" id="NMI01551.1"/>
    </source>
</evidence>
<dbReference type="InterPro" id="IPR007680">
    <property type="entry name" value="Arabino_trans_central"/>
</dbReference>
<feature type="transmembrane region" description="Helical" evidence="11">
    <location>
        <begin position="275"/>
        <end position="296"/>
    </location>
</feature>
<dbReference type="Gene3D" id="2.60.120.610">
    <property type="entry name" value="arabinofuranosyltransferase like domain"/>
    <property type="match status" value="1"/>
</dbReference>
<dbReference type="InterPro" id="IPR032731">
    <property type="entry name" value="Arabino_trans_C"/>
</dbReference>
<keyword evidence="4" id="KW-1003">Cell membrane</keyword>
<dbReference type="Gene3D" id="3.40.190.160">
    <property type="match status" value="1"/>
</dbReference>
<evidence type="ECO:0000256" key="11">
    <source>
        <dbReference type="SAM" id="Phobius"/>
    </source>
</evidence>
<keyword evidence="6" id="KW-0808">Transferase</keyword>
<dbReference type="Pfam" id="PF17689">
    <property type="entry name" value="Arabino_trans_N"/>
    <property type="match status" value="1"/>
</dbReference>
<dbReference type="InterPro" id="IPR027451">
    <property type="entry name" value="EmbABC_dom1"/>
</dbReference>
<evidence type="ECO:0000313" key="16">
    <source>
        <dbReference type="Proteomes" id="UP000820669"/>
    </source>
</evidence>
<evidence type="ECO:0000256" key="5">
    <source>
        <dbReference type="ARBA" id="ARBA00022676"/>
    </source>
</evidence>
<evidence type="ECO:0000256" key="10">
    <source>
        <dbReference type="ARBA" id="ARBA00023316"/>
    </source>
</evidence>
<comment type="subcellular location">
    <subcellularLocation>
        <location evidence="2">Cell membrane</location>
        <topology evidence="2">Multi-pass membrane protein</topology>
    </subcellularLocation>
</comment>
<evidence type="ECO:0000259" key="13">
    <source>
        <dbReference type="Pfam" id="PF14896"/>
    </source>
</evidence>